<evidence type="ECO:0000313" key="1">
    <source>
        <dbReference type="EMBL" id="MBB5729451.1"/>
    </source>
</evidence>
<dbReference type="AlphaFoldDB" id="A0A7W9F1N3"/>
<reference evidence="1 2" key="1">
    <citation type="submission" date="2020-08" db="EMBL/GenBank/DDBJ databases">
        <title>Genomic Encyclopedia of Type Strains, Phase IV (KMG-IV): sequencing the most valuable type-strain genomes for metagenomic binning, comparative biology and taxonomic classification.</title>
        <authorList>
            <person name="Goeker M."/>
        </authorList>
    </citation>
    <scope>NUCLEOTIDE SEQUENCE [LARGE SCALE GENOMIC DNA]</scope>
    <source>
        <strain evidence="1 2">DSM 103336</strain>
    </source>
</reference>
<name>A0A7W9F1N3_9SPHN</name>
<comment type="caution">
    <text evidence="1">The sequence shown here is derived from an EMBL/GenBank/DDBJ whole genome shotgun (WGS) entry which is preliminary data.</text>
</comment>
<protein>
    <submittedName>
        <fullName evidence="1">Uncharacterized protein</fullName>
    </submittedName>
</protein>
<sequence>MFAFTLEPDRVLLTATLTGEWSFETVMAYEPHLRQQLALLRASGRPRLFIVDCRTVVQNDDVGEALRLAVARLGQLHPDRTAVVFAGSIEKNGARRVGDLNARIFPTLELALDWVTGKVYEAQSPATVYDEPSDAISEGFAVRIHGPADVDLVLTPAAALETARRISDAAVGALMEKARTEPGTGA</sequence>
<accession>A0A7W9F1N3</accession>
<organism evidence="1 2">
    <name type="scientific">Sphingomonas prati</name>
    <dbReference type="NCBI Taxonomy" id="1843237"/>
    <lineage>
        <taxon>Bacteria</taxon>
        <taxon>Pseudomonadati</taxon>
        <taxon>Pseudomonadota</taxon>
        <taxon>Alphaproteobacteria</taxon>
        <taxon>Sphingomonadales</taxon>
        <taxon>Sphingomonadaceae</taxon>
        <taxon>Sphingomonas</taxon>
    </lineage>
</organism>
<gene>
    <name evidence="1" type="ORF">FHS99_001936</name>
</gene>
<proteinExistence type="predicted"/>
<dbReference type="RefSeq" id="WP_157175590.1">
    <property type="nucleotide sequence ID" value="NZ_BMJP01000001.1"/>
</dbReference>
<dbReference type="Proteomes" id="UP000546701">
    <property type="component" value="Unassembled WGS sequence"/>
</dbReference>
<dbReference type="OrthoDB" id="7583269at2"/>
<evidence type="ECO:0000313" key="2">
    <source>
        <dbReference type="Proteomes" id="UP000546701"/>
    </source>
</evidence>
<dbReference type="EMBL" id="JACIJR010000004">
    <property type="protein sequence ID" value="MBB5729451.1"/>
    <property type="molecule type" value="Genomic_DNA"/>
</dbReference>
<keyword evidence="2" id="KW-1185">Reference proteome</keyword>